<dbReference type="EMBL" id="FONW01000006">
    <property type="protein sequence ID" value="SFF43041.1"/>
    <property type="molecule type" value="Genomic_DNA"/>
</dbReference>
<gene>
    <name evidence="1" type="ORF">SAMN05216283_106115</name>
</gene>
<dbReference type="RefSeq" id="WP_139218276.1">
    <property type="nucleotide sequence ID" value="NZ_FONW01000006.1"/>
</dbReference>
<dbReference type="STRING" id="655355.SAMN05216283_106115"/>
<evidence type="ECO:0000313" key="2">
    <source>
        <dbReference type="Proteomes" id="UP000198964"/>
    </source>
</evidence>
<evidence type="ECO:0000313" key="1">
    <source>
        <dbReference type="EMBL" id="SFF43041.1"/>
    </source>
</evidence>
<dbReference type="AlphaFoldDB" id="A0A1I2IR97"/>
<proteinExistence type="predicted"/>
<reference evidence="1 2" key="1">
    <citation type="submission" date="2016-10" db="EMBL/GenBank/DDBJ databases">
        <authorList>
            <person name="de Groot N.N."/>
        </authorList>
    </citation>
    <scope>NUCLEOTIDE SEQUENCE [LARGE SCALE GENOMIC DNA]</scope>
    <source>
        <strain evidence="1 2">CGMCC 1.9156</strain>
    </source>
</reference>
<dbReference type="InterPro" id="IPR014917">
    <property type="entry name" value="DUF1800"/>
</dbReference>
<sequence length="548" mass="63111">MNRTFSTTKQAKIEPLYNRSSTKYTYQNLSLEPLVGQLTDDQLRHLLSRCLFGYTAADLLQVNNESVETVVDRLLEDLPFPDPPLGIDSRDADTPIGETWIDKPHNSNYNTYRLLSLNGWWFGQTLSSGISIREKLVLFWHNHFALKQELAQRADFLYEYNHCLRKNALGNLKQFTEEMILLPATLRALNGESNYAQSPNENQARTLLEYFTLGWPQEQTAEQAAYYTETDVQAATAILSGWTIDETTGQAYFNEGNHNTDSKVFSEYFQGTSIQNEGESEYKRLIQLLFEQEATAKNIVRKLYRWFVYYQIDETIEAEIITPLATILQSNGYELKPVLSSLLKSQHFYDITLRGCLIKNPIDFVTGTLKNCHFQIPGKELLIGQYHLLNYFNNEAAKQGMGLGFPPDEAGWPAYYQAPRYHQLWINAATLSRKQQFVQTICSPEGIKQNGVFFRANWVELIKTISEPSDINQVIDQLSKQFFPKPISTHQLALLKELIMGELSDAEWSSEWQQFENTPKDATQREIIENEIRKLAQTIFMMAEYQLA</sequence>
<organism evidence="1 2">
    <name type="scientific">Sunxiuqinia elliptica</name>
    <dbReference type="NCBI Taxonomy" id="655355"/>
    <lineage>
        <taxon>Bacteria</taxon>
        <taxon>Pseudomonadati</taxon>
        <taxon>Bacteroidota</taxon>
        <taxon>Bacteroidia</taxon>
        <taxon>Marinilabiliales</taxon>
        <taxon>Prolixibacteraceae</taxon>
        <taxon>Sunxiuqinia</taxon>
    </lineage>
</organism>
<dbReference type="Proteomes" id="UP000198964">
    <property type="component" value="Unassembled WGS sequence"/>
</dbReference>
<name>A0A1I2IR97_9BACT</name>
<dbReference type="Pfam" id="PF08811">
    <property type="entry name" value="DUF1800"/>
    <property type="match status" value="1"/>
</dbReference>
<keyword evidence="2" id="KW-1185">Reference proteome</keyword>
<accession>A0A1I2IR97</accession>
<protein>
    <recommendedName>
        <fullName evidence="3">DUF1800 domain-containing protein</fullName>
    </recommendedName>
</protein>
<evidence type="ECO:0008006" key="3">
    <source>
        <dbReference type="Google" id="ProtNLM"/>
    </source>
</evidence>